<evidence type="ECO:0000313" key="2">
    <source>
        <dbReference type="Proteomes" id="UP000009044"/>
    </source>
</evidence>
<reference evidence="2" key="1">
    <citation type="journal article" date="2011" name="J. Bacteriol.">
        <title>Complete genome sequence of NBRC 3288, a unique cellulose-nonproducing strain of Gluconacetobacter xylinus isolated from vinegar.</title>
        <authorList>
            <person name="Ogino H."/>
            <person name="Azuma Y."/>
            <person name="Hosoyama A."/>
            <person name="Nakazawa H."/>
            <person name="Matsutani M."/>
            <person name="Hasegawa A."/>
            <person name="Otsuyama K."/>
            <person name="Matsushita K."/>
            <person name="Fujita N."/>
            <person name="Shirai M."/>
        </authorList>
    </citation>
    <scope>NUCLEOTIDE SEQUENCE [LARGE SCALE GENOMIC DNA]</scope>
    <source>
        <strain evidence="2">NBRC 3288 / BCRC 11682 / LMG 1693</strain>
    </source>
</reference>
<dbReference type="PATRIC" id="fig|634177.7.peg.711"/>
<protein>
    <recommendedName>
        <fullName evidence="3">Nucleoside-diphosphate-sugar epimerase</fullName>
    </recommendedName>
</protein>
<dbReference type="Proteomes" id="UP000009044">
    <property type="component" value="Chromosome"/>
</dbReference>
<proteinExistence type="predicted"/>
<dbReference type="InterPro" id="IPR009367">
    <property type="entry name" value="Elm1-like"/>
</dbReference>
<dbReference type="Pfam" id="PF06258">
    <property type="entry name" value="Mito_fiss_Elm1"/>
    <property type="match status" value="1"/>
</dbReference>
<sequence>MAGQKRQGIDAPVPIPPHGGMTAPPCPASIIAADLAGMRSQTFGLARRVGLEPHLYALVPRGLWRHVPAAWWPSPLRAIQPLGLDSLAHPVISIGGSGGAVGAALRRKGATVIQVQNPRLPPGRFDLVIANRHDRIAGPNVILTRTALHGVTPELLAQAQVEWGPRLAHLPRPLVAVLVGGGNGRFRLGRPEGAALAVSLATMMRRDQVGIALTPSRRTAPEVCRELHDALAGPDSWIWDQSGPNPYLGLLACADAIVVTMDSVSMVSEAVATAAPVMVAALPGRSRRIGLFLRELEQVGRIRPFAGRLETWPVTPLDDTLMAAEAVRAHLGLVAP</sequence>
<dbReference type="HOGENOM" id="CLU_048241_0_0_5"/>
<organism evidence="1 2">
    <name type="scientific">Komagataeibacter medellinensis (strain NBRC 3288 / BCRC 11682 / LMG 1693 / Kondo 51)</name>
    <name type="common">Gluconacetobacter medellinensis</name>
    <dbReference type="NCBI Taxonomy" id="634177"/>
    <lineage>
        <taxon>Bacteria</taxon>
        <taxon>Pseudomonadati</taxon>
        <taxon>Pseudomonadota</taxon>
        <taxon>Alphaproteobacteria</taxon>
        <taxon>Acetobacterales</taxon>
        <taxon>Acetobacteraceae</taxon>
        <taxon>Komagataeibacter</taxon>
    </lineage>
</organism>
<accession>G2I4G9</accession>
<evidence type="ECO:0008006" key="3">
    <source>
        <dbReference type="Google" id="ProtNLM"/>
    </source>
</evidence>
<dbReference type="eggNOG" id="COG3660">
    <property type="taxonomic scope" value="Bacteria"/>
</dbReference>
<dbReference type="AlphaFoldDB" id="G2I4G9"/>
<dbReference type="KEGG" id="gxy:GLX_06040"/>
<dbReference type="PANTHER" id="PTHR33986">
    <property type="entry name" value="OS02G0535700 PROTEIN"/>
    <property type="match status" value="1"/>
</dbReference>
<dbReference type="PANTHER" id="PTHR33986:SF15">
    <property type="entry name" value="MITOCHONDRIAL FISSION PROTEIN ELM1"/>
    <property type="match status" value="1"/>
</dbReference>
<gene>
    <name evidence="1" type="ordered locus">GLX_06040</name>
</gene>
<evidence type="ECO:0000313" key="1">
    <source>
        <dbReference type="EMBL" id="BAK83016.1"/>
    </source>
</evidence>
<dbReference type="STRING" id="634177.GLX_06040"/>
<dbReference type="EMBL" id="AP012159">
    <property type="protein sequence ID" value="BAK83016.1"/>
    <property type="molecule type" value="Genomic_DNA"/>
</dbReference>
<name>G2I4G9_KOMMN</name>